<dbReference type="Pfam" id="PF02463">
    <property type="entry name" value="SMC_N"/>
    <property type="match status" value="1"/>
</dbReference>
<evidence type="ECO:0000313" key="8">
    <source>
        <dbReference type="Proteomes" id="UP000749471"/>
    </source>
</evidence>
<reference evidence="7 8" key="1">
    <citation type="submission" date="2021-06" db="EMBL/GenBank/DDBJ databases">
        <authorList>
            <person name="Sun Q."/>
            <person name="Li D."/>
        </authorList>
    </citation>
    <scope>NUCLEOTIDE SEQUENCE [LARGE SCALE GENOMIC DNA]</scope>
    <source>
        <strain evidence="7 8">MSJ-40</strain>
    </source>
</reference>
<sequence length="367" mass="42997">MNVESIRLINFRNYNSLNINLNKRINIFIGKNAQGKTNLLESIYMCATGRSFRTNRDKEIINFNKNEAYIGAMINIDNYEKFIEIKMERDKNKRIRVNKTELKNYKELYSGLNVVIFSPEDLKLVKGGPQERRSFLDMGISQIKPVYKYNINRYSKILFQRNNLLKSNKSKSEIFSLLDIFDVQMAKIGTDIIIERAKFIEGLSDICKNIHNITTLNNEDLTLEYISNVQLLKNKTNMEKEYLNKLKMNFSKDLEIGTTEIGPHRDDIIMYINNRDVKTYGSQGQQRTVVLSIKLSEVELIKKERGVYPVLLLDDVFSELDEERRKYLTRSFNEMQTIITATDVIDLEELQNVERSIFYIEEGKLII</sequence>
<dbReference type="InterPro" id="IPR003395">
    <property type="entry name" value="RecF/RecN/SMC_N"/>
</dbReference>
<comment type="similarity">
    <text evidence="2 4 5">Belongs to the RecF family.</text>
</comment>
<dbReference type="RefSeq" id="WP_216518651.1">
    <property type="nucleotide sequence ID" value="NZ_JAHLPM010000006.1"/>
</dbReference>
<dbReference type="PANTHER" id="PTHR32182:SF0">
    <property type="entry name" value="DNA REPLICATION AND REPAIR PROTEIN RECF"/>
    <property type="match status" value="1"/>
</dbReference>
<keyword evidence="4 5" id="KW-0742">SOS response</keyword>
<dbReference type="HAMAP" id="MF_00365">
    <property type="entry name" value="RecF"/>
    <property type="match status" value="1"/>
</dbReference>
<feature type="domain" description="RecF/RecN/SMC N-terminal" evidence="6">
    <location>
        <begin position="3"/>
        <end position="347"/>
    </location>
</feature>
<name>A0ABS6E5B0_9FIRM</name>
<keyword evidence="4 5" id="KW-0227">DNA damage</keyword>
<dbReference type="NCBIfam" id="TIGR00611">
    <property type="entry name" value="recf"/>
    <property type="match status" value="1"/>
</dbReference>
<dbReference type="EMBL" id="JAHLPM010000006">
    <property type="protein sequence ID" value="MBU5437967.1"/>
    <property type="molecule type" value="Genomic_DNA"/>
</dbReference>
<evidence type="ECO:0000313" key="7">
    <source>
        <dbReference type="EMBL" id="MBU5437967.1"/>
    </source>
</evidence>
<dbReference type="PANTHER" id="PTHR32182">
    <property type="entry name" value="DNA REPLICATION AND REPAIR PROTEIN RECF"/>
    <property type="match status" value="1"/>
</dbReference>
<evidence type="ECO:0000259" key="6">
    <source>
        <dbReference type="Pfam" id="PF02463"/>
    </source>
</evidence>
<evidence type="ECO:0000256" key="5">
    <source>
        <dbReference type="RuleBase" id="RU000578"/>
    </source>
</evidence>
<keyword evidence="4 5" id="KW-0234">DNA repair</keyword>
<comment type="caution">
    <text evidence="7">The sequence shown here is derived from an EMBL/GenBank/DDBJ whole genome shotgun (WGS) entry which is preliminary data.</text>
</comment>
<protein>
    <recommendedName>
        <fullName evidence="3 4">DNA replication and repair protein RecF</fullName>
    </recommendedName>
</protein>
<keyword evidence="4 5" id="KW-0235">DNA replication</keyword>
<dbReference type="InterPro" id="IPR001238">
    <property type="entry name" value="DNA-binding_RecF"/>
</dbReference>
<gene>
    <name evidence="4 7" type="primary">recF</name>
    <name evidence="7" type="ORF">KQI42_08110</name>
</gene>
<proteinExistence type="inferred from homology"/>
<dbReference type="PROSITE" id="PS00617">
    <property type="entry name" value="RECF_1"/>
    <property type="match status" value="1"/>
</dbReference>
<dbReference type="PROSITE" id="PS00618">
    <property type="entry name" value="RECF_2"/>
    <property type="match status" value="1"/>
</dbReference>
<keyword evidence="4 5" id="KW-0067">ATP-binding</keyword>
<keyword evidence="8" id="KW-1185">Reference proteome</keyword>
<comment type="subcellular location">
    <subcellularLocation>
        <location evidence="1 4 5">Cytoplasm</location>
    </subcellularLocation>
</comment>
<evidence type="ECO:0000256" key="3">
    <source>
        <dbReference type="ARBA" id="ARBA00020170"/>
    </source>
</evidence>
<evidence type="ECO:0000256" key="4">
    <source>
        <dbReference type="HAMAP-Rule" id="MF_00365"/>
    </source>
</evidence>
<evidence type="ECO:0000256" key="1">
    <source>
        <dbReference type="ARBA" id="ARBA00004496"/>
    </source>
</evidence>
<dbReference type="InterPro" id="IPR018078">
    <property type="entry name" value="DNA-binding_RecF_CS"/>
</dbReference>
<organism evidence="7 8">
    <name type="scientific">Tissierella simiarum</name>
    <dbReference type="NCBI Taxonomy" id="2841534"/>
    <lineage>
        <taxon>Bacteria</taxon>
        <taxon>Bacillati</taxon>
        <taxon>Bacillota</taxon>
        <taxon>Tissierellia</taxon>
        <taxon>Tissierellales</taxon>
        <taxon>Tissierellaceae</taxon>
        <taxon>Tissierella</taxon>
    </lineage>
</organism>
<evidence type="ECO:0000256" key="2">
    <source>
        <dbReference type="ARBA" id="ARBA00008016"/>
    </source>
</evidence>
<keyword evidence="4" id="KW-0963">Cytoplasm</keyword>
<accession>A0ABS6E5B0</accession>
<dbReference type="Proteomes" id="UP000749471">
    <property type="component" value="Unassembled WGS sequence"/>
</dbReference>
<keyword evidence="4 5" id="KW-0547">Nucleotide-binding</keyword>
<comment type="function">
    <text evidence="4 5">The RecF protein is involved in DNA metabolism; it is required for DNA replication and normal SOS inducibility. RecF binds preferentially to single-stranded, linear DNA. It also seems to bind ATP.</text>
</comment>
<keyword evidence="4 5" id="KW-0238">DNA-binding</keyword>
<feature type="binding site" evidence="4">
    <location>
        <begin position="30"/>
        <end position="37"/>
    </location>
    <ligand>
        <name>ATP</name>
        <dbReference type="ChEBI" id="CHEBI:30616"/>
    </ligand>
</feature>
<dbReference type="CDD" id="cd03242">
    <property type="entry name" value="ABC_RecF"/>
    <property type="match status" value="1"/>
</dbReference>